<evidence type="ECO:0000313" key="2">
    <source>
        <dbReference type="EMBL" id="VUC29980.1"/>
    </source>
</evidence>
<evidence type="ECO:0000313" key="3">
    <source>
        <dbReference type="Proteomes" id="UP000766486"/>
    </source>
</evidence>
<reference evidence="2 3" key="1">
    <citation type="submission" date="2019-06" db="EMBL/GenBank/DDBJ databases">
        <authorList>
            <person name="Broberg M."/>
        </authorList>
    </citation>
    <scope>NUCLEOTIDE SEQUENCE [LARGE SCALE GENOMIC DNA]</scope>
</reference>
<dbReference type="EMBL" id="CABFNS010000812">
    <property type="protein sequence ID" value="VUC29980.1"/>
    <property type="molecule type" value="Genomic_DNA"/>
</dbReference>
<evidence type="ECO:0000256" key="1">
    <source>
        <dbReference type="SAM" id="SignalP"/>
    </source>
</evidence>
<name>A0ABY6UGT4_BIOOC</name>
<accession>A0ABY6UGT4</accession>
<sequence>MTITSLLLALVLMFLSSRPRDMKGFASRTPYDLRHYLPSHTKVHPWIVPKEAIWNYTTSFALAMLQNFAPTSLPIARSRRTPVRRYHAHRLICCGSRPARNKRRLESGIVNDMIGIMKFAGDWRAQQESEARKPRCLSWLVTSLGVLEGRLGTGYCVQLAGLRDRTEPSR</sequence>
<dbReference type="Proteomes" id="UP000766486">
    <property type="component" value="Unassembled WGS sequence"/>
</dbReference>
<feature type="chain" id="PRO_5046880289" evidence="1">
    <location>
        <begin position="20"/>
        <end position="170"/>
    </location>
</feature>
<protein>
    <submittedName>
        <fullName evidence="2">Uncharacterized protein</fullName>
    </submittedName>
</protein>
<keyword evidence="1" id="KW-0732">Signal</keyword>
<proteinExistence type="predicted"/>
<feature type="signal peptide" evidence="1">
    <location>
        <begin position="1"/>
        <end position="19"/>
    </location>
</feature>
<organism evidence="2 3">
    <name type="scientific">Bionectria ochroleuca</name>
    <name type="common">Gliocladium roseum</name>
    <dbReference type="NCBI Taxonomy" id="29856"/>
    <lineage>
        <taxon>Eukaryota</taxon>
        <taxon>Fungi</taxon>
        <taxon>Dikarya</taxon>
        <taxon>Ascomycota</taxon>
        <taxon>Pezizomycotina</taxon>
        <taxon>Sordariomycetes</taxon>
        <taxon>Hypocreomycetidae</taxon>
        <taxon>Hypocreales</taxon>
        <taxon>Bionectriaceae</taxon>
        <taxon>Clonostachys</taxon>
    </lineage>
</organism>
<comment type="caution">
    <text evidence="2">The sequence shown here is derived from an EMBL/GenBank/DDBJ whole genome shotgun (WGS) entry which is preliminary data.</text>
</comment>
<keyword evidence="3" id="KW-1185">Reference proteome</keyword>
<gene>
    <name evidence="2" type="ORF">CLO192961_LOCUS273303</name>
</gene>